<dbReference type="RefSeq" id="WP_167951636.1">
    <property type="nucleotide sequence ID" value="NZ_BAAAPQ010000024.1"/>
</dbReference>
<evidence type="ECO:0000313" key="3">
    <source>
        <dbReference type="EMBL" id="NJC58036.1"/>
    </source>
</evidence>
<dbReference type="Gene3D" id="3.10.310.10">
    <property type="entry name" value="Diaminopimelate Epimerase, Chain A, domain 1"/>
    <property type="match status" value="2"/>
</dbReference>
<sequence>MDLRAHWMRGGTSKCWVFEHAAIQKTGFSADTLLPRIFGSPDVRQLDGVGGATSTTSKAMILRRSESEDIDVEFTFAQVGIEEAKVDWGSNCGNCSSVVGLYAIEQGWVARRNDVTEVRTFNTNTKQTIIQSIPTPDRQLPDHLTSIVPGTVFPGHSVQLGFLSPEGRTTGKLLPTGQAISRIATGDTIAEVSLIDAGAPLALIDAEKFGFPAESYDDWVDQVSAQLETIETIRRQAAVEMGLAHDPQDAERAIPKIGLVSRSTDESADLQILMLSMGRPHPAMPITGSVGVSVAAQTQGTVVANSLGSPSGHELRIRIPGGVLSTFIDDSSLGRTIGVHRTARTLAEASLPFATDQLQEAALSQSEEALECRT</sequence>
<proteinExistence type="inferred from homology"/>
<dbReference type="PANTHER" id="PTHR43709">
    <property type="entry name" value="ACONITATE ISOMERASE-RELATED"/>
    <property type="match status" value="1"/>
</dbReference>
<dbReference type="Pfam" id="PF04303">
    <property type="entry name" value="PrpF"/>
    <property type="match status" value="1"/>
</dbReference>
<comment type="caution">
    <text evidence="3">The sequence shown here is derived from an EMBL/GenBank/DDBJ whole genome shotgun (WGS) entry which is preliminary data.</text>
</comment>
<reference evidence="3 4" key="1">
    <citation type="submission" date="2020-03" db="EMBL/GenBank/DDBJ databases">
        <title>Sequencing the genomes of 1000 actinobacteria strains.</title>
        <authorList>
            <person name="Klenk H.-P."/>
        </authorList>
    </citation>
    <scope>NUCLEOTIDE SEQUENCE [LARGE SCALE GENOMIC DNA]</scope>
    <source>
        <strain evidence="3 4">DSM 18964</strain>
    </source>
</reference>
<evidence type="ECO:0008006" key="5">
    <source>
        <dbReference type="Google" id="ProtNLM"/>
    </source>
</evidence>
<evidence type="ECO:0000256" key="1">
    <source>
        <dbReference type="ARBA" id="ARBA00007673"/>
    </source>
</evidence>
<dbReference type="Proteomes" id="UP000576792">
    <property type="component" value="Unassembled WGS sequence"/>
</dbReference>
<dbReference type="PANTHER" id="PTHR43709:SF2">
    <property type="entry name" value="DUF453 DOMAIN PROTEIN (AFU_ORTHOLOGUE AFUA_6G00360)"/>
    <property type="match status" value="1"/>
</dbReference>
<protein>
    <recommendedName>
        <fullName evidence="5">Methylitaconate delta2-delta3-isomerase</fullName>
    </recommendedName>
</protein>
<keyword evidence="2" id="KW-0413">Isomerase</keyword>
<dbReference type="AlphaFoldDB" id="A0A846S1J6"/>
<dbReference type="SUPFAM" id="SSF54506">
    <property type="entry name" value="Diaminopimelate epimerase-like"/>
    <property type="match status" value="2"/>
</dbReference>
<accession>A0A846S1J6</accession>
<name>A0A846S1J6_9MICO</name>
<keyword evidence="4" id="KW-1185">Reference proteome</keyword>
<dbReference type="InterPro" id="IPR007400">
    <property type="entry name" value="PrpF-like"/>
</dbReference>
<dbReference type="GO" id="GO:0016853">
    <property type="term" value="F:isomerase activity"/>
    <property type="evidence" value="ECO:0007669"/>
    <property type="project" value="UniProtKB-KW"/>
</dbReference>
<comment type="similarity">
    <text evidence="1">Belongs to the PrpF family.</text>
</comment>
<evidence type="ECO:0000313" key="4">
    <source>
        <dbReference type="Proteomes" id="UP000576792"/>
    </source>
</evidence>
<gene>
    <name evidence="3" type="ORF">BKA07_003071</name>
</gene>
<organism evidence="3 4">
    <name type="scientific">Brevibacterium marinum</name>
    <dbReference type="NCBI Taxonomy" id="418643"/>
    <lineage>
        <taxon>Bacteria</taxon>
        <taxon>Bacillati</taxon>
        <taxon>Actinomycetota</taxon>
        <taxon>Actinomycetes</taxon>
        <taxon>Micrococcales</taxon>
        <taxon>Brevibacteriaceae</taxon>
        <taxon>Brevibacterium</taxon>
    </lineage>
</organism>
<dbReference type="EMBL" id="JAATJN010000001">
    <property type="protein sequence ID" value="NJC58036.1"/>
    <property type="molecule type" value="Genomic_DNA"/>
</dbReference>
<evidence type="ECO:0000256" key="2">
    <source>
        <dbReference type="ARBA" id="ARBA00023235"/>
    </source>
</evidence>